<dbReference type="PIRSF" id="PIRSF017246">
    <property type="entry name" value="TFIID_TAF10"/>
    <property type="match status" value="1"/>
</dbReference>
<evidence type="ECO:0000256" key="3">
    <source>
        <dbReference type="ARBA" id="ARBA00023163"/>
    </source>
</evidence>
<dbReference type="Pfam" id="PF03540">
    <property type="entry name" value="TAF10"/>
    <property type="match status" value="1"/>
</dbReference>
<dbReference type="OrthoDB" id="154356at2759"/>
<feature type="non-terminal residue" evidence="7">
    <location>
        <position position="227"/>
    </location>
</feature>
<dbReference type="PANTHER" id="PTHR21242">
    <property type="entry name" value="TRANSCRIPTION INITIATION FACTOR TFIID SUBUNIT 10"/>
    <property type="match status" value="1"/>
</dbReference>
<evidence type="ECO:0000313" key="7">
    <source>
        <dbReference type="EMBL" id="CAG03210.1"/>
    </source>
</evidence>
<evidence type="ECO:0000256" key="5">
    <source>
        <dbReference type="ARBA" id="ARBA00025730"/>
    </source>
</evidence>
<protein>
    <submittedName>
        <fullName evidence="7">Chromosome 9 SCAF14710, whole genome shotgun sequence</fullName>
    </submittedName>
</protein>
<dbReference type="EMBL" id="CAAE01014710">
    <property type="protein sequence ID" value="CAG03210.1"/>
    <property type="molecule type" value="Genomic_DNA"/>
</dbReference>
<evidence type="ECO:0000256" key="2">
    <source>
        <dbReference type="ARBA" id="ARBA00023015"/>
    </source>
</evidence>
<dbReference type="PRINTS" id="PR01443">
    <property type="entry name" value="TFIID30KDSUB"/>
</dbReference>
<dbReference type="KEGG" id="tng:GSTEN00022543G001"/>
<dbReference type="InterPro" id="IPR003923">
    <property type="entry name" value="TAF10"/>
</dbReference>
<feature type="compositionally biased region" description="Polar residues" evidence="6">
    <location>
        <begin position="22"/>
        <end position="47"/>
    </location>
</feature>
<keyword evidence="3" id="KW-0804">Transcription</keyword>
<reference evidence="7" key="1">
    <citation type="journal article" date="2004" name="Nature">
        <title>Genome duplication in the teleost fish Tetraodon nigroviridis reveals the early vertebrate proto-karyotype.</title>
        <authorList>
            <person name="Jaillon O."/>
            <person name="Aury J.-M."/>
            <person name="Brunet F."/>
            <person name="Petit J.-L."/>
            <person name="Stange-Thomann N."/>
            <person name="Mauceli E."/>
            <person name="Bouneau L."/>
            <person name="Fischer C."/>
            <person name="Ozouf-Costaz C."/>
            <person name="Bernot A."/>
            <person name="Nicaud S."/>
            <person name="Jaffe D."/>
            <person name="Fisher S."/>
            <person name="Lutfalla G."/>
            <person name="Dossat C."/>
            <person name="Segurens B."/>
            <person name="Dasilva C."/>
            <person name="Salanoubat M."/>
            <person name="Levy M."/>
            <person name="Boudet N."/>
            <person name="Castellano S."/>
            <person name="Anthouard V."/>
            <person name="Jubin C."/>
            <person name="Castelli V."/>
            <person name="Katinka M."/>
            <person name="Vacherie B."/>
            <person name="Biemont C."/>
            <person name="Skalli Z."/>
            <person name="Cattolico L."/>
            <person name="Poulain J."/>
            <person name="De Berardinis V."/>
            <person name="Cruaud C."/>
            <person name="Duprat S."/>
            <person name="Brottier P."/>
            <person name="Coutanceau J.-P."/>
            <person name="Gouzy J."/>
            <person name="Parra G."/>
            <person name="Lardier G."/>
            <person name="Chapple C."/>
            <person name="McKernan K.J."/>
            <person name="McEwan P."/>
            <person name="Bosak S."/>
            <person name="Kellis M."/>
            <person name="Volff J.-N."/>
            <person name="Guigo R."/>
            <person name="Zody M.C."/>
            <person name="Mesirov J."/>
            <person name="Lindblad-Toh K."/>
            <person name="Birren B."/>
            <person name="Nusbaum C."/>
            <person name="Kahn D."/>
            <person name="Robinson-Rechavi M."/>
            <person name="Laudet V."/>
            <person name="Schachter V."/>
            <person name="Quetier F."/>
            <person name="Saurin W."/>
            <person name="Scarpelli C."/>
            <person name="Wincker P."/>
            <person name="Lander E.S."/>
            <person name="Weissenbach J."/>
            <person name="Roest Crollius H."/>
        </authorList>
    </citation>
    <scope>NUCLEOTIDE SEQUENCE [LARGE SCALE GENOMIC DNA]</scope>
</reference>
<feature type="region of interest" description="Disordered" evidence="6">
    <location>
        <begin position="1"/>
        <end position="47"/>
    </location>
</feature>
<evidence type="ECO:0000256" key="4">
    <source>
        <dbReference type="ARBA" id="ARBA00023242"/>
    </source>
</evidence>
<organism evidence="7">
    <name type="scientific">Tetraodon nigroviridis</name>
    <name type="common">Spotted green pufferfish</name>
    <name type="synonym">Chelonodon nigroviridis</name>
    <dbReference type="NCBI Taxonomy" id="99883"/>
    <lineage>
        <taxon>Eukaryota</taxon>
        <taxon>Metazoa</taxon>
        <taxon>Chordata</taxon>
        <taxon>Craniata</taxon>
        <taxon>Vertebrata</taxon>
        <taxon>Euteleostomi</taxon>
        <taxon>Actinopterygii</taxon>
        <taxon>Neopterygii</taxon>
        <taxon>Teleostei</taxon>
        <taxon>Neoteleostei</taxon>
        <taxon>Acanthomorphata</taxon>
        <taxon>Eupercaria</taxon>
        <taxon>Tetraodontiformes</taxon>
        <taxon>Tetradontoidea</taxon>
        <taxon>Tetraodontidae</taxon>
        <taxon>Tetraodon</taxon>
    </lineage>
</organism>
<proteinExistence type="inferred from homology"/>
<dbReference type="AlphaFoldDB" id="Q4S822"/>
<evidence type="ECO:0000256" key="1">
    <source>
        <dbReference type="ARBA" id="ARBA00004123"/>
    </source>
</evidence>
<reference evidence="7" key="2">
    <citation type="submission" date="2004-02" db="EMBL/GenBank/DDBJ databases">
        <authorList>
            <consortium name="Genoscope"/>
            <consortium name="Whitehead Institute Centre for Genome Research"/>
        </authorList>
    </citation>
    <scope>NUCLEOTIDE SEQUENCE</scope>
</reference>
<name>Q4S822_TETNG</name>
<keyword evidence="2" id="KW-0805">Transcription regulation</keyword>
<dbReference type="GO" id="GO:0016251">
    <property type="term" value="F:RNA polymerase II general transcription initiation factor activity"/>
    <property type="evidence" value="ECO:0007669"/>
    <property type="project" value="TreeGrafter"/>
</dbReference>
<comment type="similarity">
    <text evidence="5">Belongs to the TAF10 family.</text>
</comment>
<sequence length="227" mass="24433">MENANQAVTTGVSSTTSSTSSNCIANENTSENASSLPPATTNASASMATPSAETAVANGVYVPGGIANGDVKSALSTTPLADFLMQLEEYTPTVSFCLCKIEQRCPTKSFILFSIAGQTVLLNYWLDEFLMDVFFICQIPDAVTGYYLNRAGFEASDPRIIRLISLASQKFISDIANDALQYCKMKGTASGSSRSKTKDKKYTLTMEDLAPALSEYGVNVKKPHYFT</sequence>
<accession>Q4S822</accession>
<evidence type="ECO:0000256" key="6">
    <source>
        <dbReference type="SAM" id="MobiDB-lite"/>
    </source>
</evidence>
<dbReference type="GO" id="GO:1990841">
    <property type="term" value="F:promoter-specific chromatin binding"/>
    <property type="evidence" value="ECO:0007669"/>
    <property type="project" value="TreeGrafter"/>
</dbReference>
<dbReference type="GO" id="GO:0006367">
    <property type="term" value="P:transcription initiation at RNA polymerase II promoter"/>
    <property type="evidence" value="ECO:0007669"/>
    <property type="project" value="TreeGrafter"/>
</dbReference>
<dbReference type="GO" id="GO:0005669">
    <property type="term" value="C:transcription factor TFIID complex"/>
    <property type="evidence" value="ECO:0007669"/>
    <property type="project" value="TreeGrafter"/>
</dbReference>
<gene>
    <name evidence="7" type="ORF">GSTENG00022543001</name>
</gene>
<feature type="compositionally biased region" description="Low complexity" evidence="6">
    <location>
        <begin position="8"/>
        <end position="21"/>
    </location>
</feature>
<dbReference type="CDD" id="cd07982">
    <property type="entry name" value="HFD_TAF10"/>
    <property type="match status" value="1"/>
</dbReference>
<dbReference type="PANTHER" id="PTHR21242:SF0">
    <property type="entry name" value="TRANSCRIPTION INITIATION FACTOR TFIID SUBUNIT 10"/>
    <property type="match status" value="1"/>
</dbReference>
<keyword evidence="4" id="KW-0539">Nucleus</keyword>
<comment type="subcellular location">
    <subcellularLocation>
        <location evidence="1">Nucleus</location>
    </subcellularLocation>
</comment>
<dbReference type="GO" id="GO:0000124">
    <property type="term" value="C:SAGA complex"/>
    <property type="evidence" value="ECO:0007669"/>
    <property type="project" value="TreeGrafter"/>
</dbReference>